<evidence type="ECO:0000313" key="5">
    <source>
        <dbReference type="EMBL" id="CAF4813082.1"/>
    </source>
</evidence>
<dbReference type="Gene3D" id="2.30.30.40">
    <property type="entry name" value="SH3 Domains"/>
    <property type="match status" value="1"/>
</dbReference>
<dbReference type="SUPFAM" id="SSF50044">
    <property type="entry name" value="SH3-domain"/>
    <property type="match status" value="1"/>
</dbReference>
<evidence type="ECO:0000256" key="2">
    <source>
        <dbReference type="PROSITE-ProRule" id="PRU00192"/>
    </source>
</evidence>
<feature type="compositionally biased region" description="Acidic residues" evidence="3">
    <location>
        <begin position="402"/>
        <end position="418"/>
    </location>
</feature>
<evidence type="ECO:0000256" key="3">
    <source>
        <dbReference type="SAM" id="MobiDB-lite"/>
    </source>
</evidence>
<feature type="region of interest" description="Disordered" evidence="3">
    <location>
        <begin position="25"/>
        <end position="81"/>
    </location>
</feature>
<sequence length="599" mass="67303">MEELLAEIETLKTEVSTATKTLEKIETSKKKASANRERSVEGRTQVRDLTERVSNLQKQMDAMTKDSDPSYPGKKFEKSRKSALKTLTSLGKDLTQVDKHLEKGITAALPVSTASPADVQSTAASGVDQPVAAPRASPEKENSKGVAALIKRLPLGKKKKKKKSLDSAPPSPAKPTDEIHNTEQKKSTGQVPSEHEEDDDDGDDDDEEEDGQEEEQDSDDDGVVAVKKHVPEKPPAIIKKPEPIAVPSKKSQVSDVDSDGSEYSDEDDDDINDYRQLHSELQSQTPADVHPKDVHSQGHRSRSPTIPYSNKKVPAVKTDLTPSSSPKMKKTATIVPPTPPSRKKTQSPKGRPEVPIVKKKKTNESEEEDSYYEEDEREGGDHDYNEDEEEEELQHLHKHDEHEEEISEHEYDEQEEEPTSANAHVQELRTNKYSPGTQFIVTHDLIGEQTGDLTVHRGDILTLVEQRPDDWWLFKNVPAQLEGLVPINLIQLYSKQQIRQRIKPSTSVITLVDAFKNKNNIPDGFIASDLAPLTKIEEYQLWRALVPKMTESNLAFTDLYWRADTDKLYAQEVIHQKILTLKECVKIPRIKGEEVNDFH</sequence>
<feature type="compositionally biased region" description="Basic residues" evidence="3">
    <location>
        <begin position="154"/>
        <end position="163"/>
    </location>
</feature>
<dbReference type="GO" id="GO:0090251">
    <property type="term" value="P:protein localization involved in establishment of planar polarity"/>
    <property type="evidence" value="ECO:0007669"/>
    <property type="project" value="TreeGrafter"/>
</dbReference>
<dbReference type="PANTHER" id="PTHR15176:SF1">
    <property type="entry name" value="NEPHROCYSTIN-1"/>
    <property type="match status" value="1"/>
</dbReference>
<feature type="compositionally biased region" description="Low complexity" evidence="3">
    <location>
        <begin position="235"/>
        <end position="255"/>
    </location>
</feature>
<accession>A0A821PUZ6</accession>
<reference evidence="5" key="1">
    <citation type="submission" date="2021-02" db="EMBL/GenBank/DDBJ databases">
        <authorList>
            <person name="Nowell W R."/>
        </authorList>
    </citation>
    <scope>NUCLEOTIDE SEQUENCE</scope>
</reference>
<protein>
    <recommendedName>
        <fullName evidence="4">SH3 domain-containing protein</fullName>
    </recommendedName>
</protein>
<dbReference type="InterPro" id="IPR036028">
    <property type="entry name" value="SH3-like_dom_sf"/>
</dbReference>
<dbReference type="EMBL" id="CAJOBR010005287">
    <property type="protein sequence ID" value="CAF4813082.1"/>
    <property type="molecule type" value="Genomic_DNA"/>
</dbReference>
<feature type="compositionally biased region" description="Basic and acidic residues" evidence="3">
    <location>
        <begin position="63"/>
        <end position="80"/>
    </location>
</feature>
<organism evidence="5 6">
    <name type="scientific">Rotaria socialis</name>
    <dbReference type="NCBI Taxonomy" id="392032"/>
    <lineage>
        <taxon>Eukaryota</taxon>
        <taxon>Metazoa</taxon>
        <taxon>Spiralia</taxon>
        <taxon>Gnathifera</taxon>
        <taxon>Rotifera</taxon>
        <taxon>Eurotatoria</taxon>
        <taxon>Bdelloidea</taxon>
        <taxon>Philodinida</taxon>
        <taxon>Philodinidae</taxon>
        <taxon>Rotaria</taxon>
    </lineage>
</organism>
<dbReference type="Proteomes" id="UP000663848">
    <property type="component" value="Unassembled WGS sequence"/>
</dbReference>
<feature type="region of interest" description="Disordered" evidence="3">
    <location>
        <begin position="108"/>
        <end position="421"/>
    </location>
</feature>
<dbReference type="InterPro" id="IPR001452">
    <property type="entry name" value="SH3_domain"/>
</dbReference>
<keyword evidence="1 2" id="KW-0728">SH3 domain</keyword>
<feature type="compositionally biased region" description="Acidic residues" evidence="3">
    <location>
        <begin position="256"/>
        <end position="271"/>
    </location>
</feature>
<dbReference type="GO" id="GO:0005737">
    <property type="term" value="C:cytoplasm"/>
    <property type="evidence" value="ECO:0007669"/>
    <property type="project" value="TreeGrafter"/>
</dbReference>
<dbReference type="PANTHER" id="PTHR15176">
    <property type="entry name" value="NEPHROCYSTIN"/>
    <property type="match status" value="1"/>
</dbReference>
<evidence type="ECO:0000313" key="6">
    <source>
        <dbReference type="Proteomes" id="UP000663848"/>
    </source>
</evidence>
<feature type="compositionally biased region" description="Polar residues" evidence="3">
    <location>
        <begin position="112"/>
        <end position="124"/>
    </location>
</feature>
<dbReference type="InterPro" id="IPR039687">
    <property type="entry name" value="NPHP1"/>
</dbReference>
<dbReference type="AlphaFoldDB" id="A0A821PUZ6"/>
<evidence type="ECO:0000256" key="1">
    <source>
        <dbReference type="ARBA" id="ARBA00022443"/>
    </source>
</evidence>
<dbReference type="Pfam" id="PF00018">
    <property type="entry name" value="SH3_1"/>
    <property type="match status" value="1"/>
</dbReference>
<proteinExistence type="predicted"/>
<gene>
    <name evidence="5" type="ORF">QYT958_LOCUS24592</name>
</gene>
<dbReference type="PROSITE" id="PS50002">
    <property type="entry name" value="SH3"/>
    <property type="match status" value="1"/>
</dbReference>
<feature type="domain" description="SH3" evidence="4">
    <location>
        <begin position="434"/>
        <end position="495"/>
    </location>
</feature>
<name>A0A821PUZ6_9BILA</name>
<dbReference type="GO" id="GO:0005929">
    <property type="term" value="C:cilium"/>
    <property type="evidence" value="ECO:0007669"/>
    <property type="project" value="TreeGrafter"/>
</dbReference>
<comment type="caution">
    <text evidence="5">The sequence shown here is derived from an EMBL/GenBank/DDBJ whole genome shotgun (WGS) entry which is preliminary data.</text>
</comment>
<feature type="compositionally biased region" description="Acidic residues" evidence="3">
    <location>
        <begin position="365"/>
        <end position="392"/>
    </location>
</feature>
<evidence type="ECO:0000259" key="4">
    <source>
        <dbReference type="PROSITE" id="PS50002"/>
    </source>
</evidence>
<dbReference type="SMART" id="SM00326">
    <property type="entry name" value="SH3"/>
    <property type="match status" value="1"/>
</dbReference>
<feature type="compositionally biased region" description="Acidic residues" evidence="3">
    <location>
        <begin position="195"/>
        <end position="222"/>
    </location>
</feature>
<feature type="compositionally biased region" description="Basic and acidic residues" evidence="3">
    <location>
        <begin position="25"/>
        <end position="51"/>
    </location>
</feature>
<feature type="compositionally biased region" description="Basic and acidic residues" evidence="3">
    <location>
        <begin position="175"/>
        <end position="186"/>
    </location>
</feature>